<accession>A0A4Y2DW73</accession>
<keyword evidence="3" id="KW-1185">Reference proteome</keyword>
<sequence>MAHVVRKPMNHPTLGIDHWGDRRLVVGGMAVRLSSGKKGRRSSTPSGRKKRGCWTLKRAVKNRLRSLELFQTLAEQKELCDQL</sequence>
<dbReference type="AlphaFoldDB" id="A0A4Y2DW73"/>
<protein>
    <submittedName>
        <fullName evidence="2">Uncharacterized protein</fullName>
    </submittedName>
</protein>
<name>A0A4Y2DW73_ARAVE</name>
<feature type="compositionally biased region" description="Basic residues" evidence="1">
    <location>
        <begin position="35"/>
        <end position="51"/>
    </location>
</feature>
<dbReference type="Proteomes" id="UP000499080">
    <property type="component" value="Unassembled WGS sequence"/>
</dbReference>
<proteinExistence type="predicted"/>
<gene>
    <name evidence="2" type="ORF">AVEN_268390_1</name>
</gene>
<reference evidence="2 3" key="1">
    <citation type="journal article" date="2019" name="Sci. Rep.">
        <title>Orb-weaving spider Araneus ventricosus genome elucidates the spidroin gene catalogue.</title>
        <authorList>
            <person name="Kono N."/>
            <person name="Nakamura H."/>
            <person name="Ohtoshi R."/>
            <person name="Moran D.A.P."/>
            <person name="Shinohara A."/>
            <person name="Yoshida Y."/>
            <person name="Fujiwara M."/>
            <person name="Mori M."/>
            <person name="Tomita M."/>
            <person name="Arakawa K."/>
        </authorList>
    </citation>
    <scope>NUCLEOTIDE SEQUENCE [LARGE SCALE GENOMIC DNA]</scope>
</reference>
<organism evidence="2 3">
    <name type="scientific">Araneus ventricosus</name>
    <name type="common">Orbweaver spider</name>
    <name type="synonym">Epeira ventricosa</name>
    <dbReference type="NCBI Taxonomy" id="182803"/>
    <lineage>
        <taxon>Eukaryota</taxon>
        <taxon>Metazoa</taxon>
        <taxon>Ecdysozoa</taxon>
        <taxon>Arthropoda</taxon>
        <taxon>Chelicerata</taxon>
        <taxon>Arachnida</taxon>
        <taxon>Araneae</taxon>
        <taxon>Araneomorphae</taxon>
        <taxon>Entelegynae</taxon>
        <taxon>Araneoidea</taxon>
        <taxon>Araneidae</taxon>
        <taxon>Araneus</taxon>
    </lineage>
</organism>
<comment type="caution">
    <text evidence="2">The sequence shown here is derived from an EMBL/GenBank/DDBJ whole genome shotgun (WGS) entry which is preliminary data.</text>
</comment>
<dbReference type="EMBL" id="BGPR01000436">
    <property type="protein sequence ID" value="GBM20058.1"/>
    <property type="molecule type" value="Genomic_DNA"/>
</dbReference>
<feature type="region of interest" description="Disordered" evidence="1">
    <location>
        <begin position="30"/>
        <end position="51"/>
    </location>
</feature>
<evidence type="ECO:0000313" key="2">
    <source>
        <dbReference type="EMBL" id="GBM20058.1"/>
    </source>
</evidence>
<evidence type="ECO:0000256" key="1">
    <source>
        <dbReference type="SAM" id="MobiDB-lite"/>
    </source>
</evidence>
<evidence type="ECO:0000313" key="3">
    <source>
        <dbReference type="Proteomes" id="UP000499080"/>
    </source>
</evidence>